<dbReference type="SUPFAM" id="SSF141868">
    <property type="entry name" value="EAL domain-like"/>
    <property type="match status" value="1"/>
</dbReference>
<dbReference type="PROSITE" id="PS50883">
    <property type="entry name" value="EAL"/>
    <property type="match status" value="1"/>
</dbReference>
<dbReference type="InterPro" id="IPR000700">
    <property type="entry name" value="PAS-assoc_C"/>
</dbReference>
<dbReference type="EC" id="2.7.13.3" evidence="2"/>
<dbReference type="EMBL" id="CAKJTJ010000008">
    <property type="protein sequence ID" value="CAG9621205.1"/>
    <property type="molecule type" value="Genomic_DNA"/>
</dbReference>
<dbReference type="InterPro" id="IPR035919">
    <property type="entry name" value="EAL_sf"/>
</dbReference>
<dbReference type="InterPro" id="IPR004358">
    <property type="entry name" value="Sig_transdc_His_kin-like_C"/>
</dbReference>
<dbReference type="CDD" id="cd01949">
    <property type="entry name" value="GGDEF"/>
    <property type="match status" value="1"/>
</dbReference>
<dbReference type="InterPro" id="IPR029787">
    <property type="entry name" value="Nucleotide_cyclase"/>
</dbReference>
<dbReference type="NCBIfam" id="TIGR00254">
    <property type="entry name" value="GGDEF"/>
    <property type="match status" value="1"/>
</dbReference>
<proteinExistence type="predicted"/>
<evidence type="ECO:0000256" key="3">
    <source>
        <dbReference type="ARBA" id="ARBA00022553"/>
    </source>
</evidence>
<evidence type="ECO:0000259" key="9">
    <source>
        <dbReference type="PROSITE" id="PS50109"/>
    </source>
</evidence>
<dbReference type="InterPro" id="IPR043128">
    <property type="entry name" value="Rev_trsase/Diguanyl_cyclase"/>
</dbReference>
<comment type="catalytic activity">
    <reaction evidence="1">
        <text>ATP + protein L-histidine = ADP + protein N-phospho-L-histidine.</text>
        <dbReference type="EC" id="2.7.13.3"/>
    </reaction>
</comment>
<keyword evidence="5" id="KW-0547">Nucleotide-binding</keyword>
<dbReference type="Pfam" id="PF08447">
    <property type="entry name" value="PAS_3"/>
    <property type="match status" value="1"/>
</dbReference>
<dbReference type="InterPro" id="IPR036097">
    <property type="entry name" value="HisK_dim/P_sf"/>
</dbReference>
<dbReference type="InterPro" id="IPR035965">
    <property type="entry name" value="PAS-like_dom_sf"/>
</dbReference>
<dbReference type="SUPFAM" id="SSF55874">
    <property type="entry name" value="ATPase domain of HSP90 chaperone/DNA topoisomerase II/histidine kinase"/>
    <property type="match status" value="1"/>
</dbReference>
<dbReference type="PANTHER" id="PTHR44757:SF2">
    <property type="entry name" value="BIOFILM ARCHITECTURE MAINTENANCE PROTEIN MBAA"/>
    <property type="match status" value="1"/>
</dbReference>
<dbReference type="InterPro" id="IPR036890">
    <property type="entry name" value="HATPase_C_sf"/>
</dbReference>
<name>A0ABN8AEF6_9BACI</name>
<dbReference type="SMART" id="SM00388">
    <property type="entry name" value="HisKA"/>
    <property type="match status" value="1"/>
</dbReference>
<keyword evidence="4 13" id="KW-0808">Transferase</keyword>
<keyword evidence="6" id="KW-0418">Kinase</keyword>
<dbReference type="PRINTS" id="PR00344">
    <property type="entry name" value="BCTRLSENSOR"/>
</dbReference>
<feature type="domain" description="GGDEF" evidence="12">
    <location>
        <begin position="28"/>
        <end position="160"/>
    </location>
</feature>
<dbReference type="Gene3D" id="1.10.287.130">
    <property type="match status" value="1"/>
</dbReference>
<dbReference type="SUPFAM" id="SSF55073">
    <property type="entry name" value="Nucleotide cyclase"/>
    <property type="match status" value="1"/>
</dbReference>
<evidence type="ECO:0000259" key="10">
    <source>
        <dbReference type="PROSITE" id="PS50113"/>
    </source>
</evidence>
<evidence type="ECO:0000256" key="2">
    <source>
        <dbReference type="ARBA" id="ARBA00012438"/>
    </source>
</evidence>
<dbReference type="PROSITE" id="PS50109">
    <property type="entry name" value="HIS_KIN"/>
    <property type="match status" value="1"/>
</dbReference>
<dbReference type="CDD" id="cd00130">
    <property type="entry name" value="PAS"/>
    <property type="match status" value="1"/>
</dbReference>
<evidence type="ECO:0000259" key="12">
    <source>
        <dbReference type="PROSITE" id="PS50887"/>
    </source>
</evidence>
<evidence type="ECO:0000256" key="7">
    <source>
        <dbReference type="ARBA" id="ARBA00022840"/>
    </source>
</evidence>
<evidence type="ECO:0000256" key="8">
    <source>
        <dbReference type="ARBA" id="ARBA00023012"/>
    </source>
</evidence>
<protein>
    <recommendedName>
        <fullName evidence="2">histidine kinase</fullName>
        <ecNumber evidence="2">2.7.13.3</ecNumber>
    </recommendedName>
</protein>
<keyword evidence="8" id="KW-0902">Two-component regulatory system</keyword>
<dbReference type="SMART" id="SM00091">
    <property type="entry name" value="PAS"/>
    <property type="match status" value="1"/>
</dbReference>
<feature type="domain" description="Histidine kinase" evidence="9">
    <location>
        <begin position="589"/>
        <end position="792"/>
    </location>
</feature>
<evidence type="ECO:0000256" key="4">
    <source>
        <dbReference type="ARBA" id="ARBA00022679"/>
    </source>
</evidence>
<dbReference type="InterPro" id="IPR052155">
    <property type="entry name" value="Biofilm_reg_signaling"/>
</dbReference>
<evidence type="ECO:0000313" key="13">
    <source>
        <dbReference type="EMBL" id="CAG9621205.1"/>
    </source>
</evidence>
<dbReference type="Gene3D" id="3.20.20.450">
    <property type="entry name" value="EAL domain"/>
    <property type="match status" value="1"/>
</dbReference>
<evidence type="ECO:0000259" key="11">
    <source>
        <dbReference type="PROSITE" id="PS50883"/>
    </source>
</evidence>
<dbReference type="SMART" id="SM00086">
    <property type="entry name" value="PAC"/>
    <property type="match status" value="1"/>
</dbReference>
<evidence type="ECO:0000313" key="14">
    <source>
        <dbReference type="Proteomes" id="UP000789833"/>
    </source>
</evidence>
<dbReference type="InterPro" id="IPR003661">
    <property type="entry name" value="HisK_dim/P_dom"/>
</dbReference>
<gene>
    <name evidence="13" type="primary">sasA_8</name>
    <name evidence="13" type="ORF">BACCIP111883_01977</name>
</gene>
<dbReference type="GO" id="GO:0016740">
    <property type="term" value="F:transferase activity"/>
    <property type="evidence" value="ECO:0007669"/>
    <property type="project" value="UniProtKB-KW"/>
</dbReference>
<evidence type="ECO:0000256" key="5">
    <source>
        <dbReference type="ARBA" id="ARBA00022741"/>
    </source>
</evidence>
<evidence type="ECO:0000256" key="6">
    <source>
        <dbReference type="ARBA" id="ARBA00022777"/>
    </source>
</evidence>
<keyword evidence="7" id="KW-0067">ATP-binding</keyword>
<dbReference type="InterPro" id="IPR000014">
    <property type="entry name" value="PAS"/>
</dbReference>
<dbReference type="InterPro" id="IPR000160">
    <property type="entry name" value="GGDEF_dom"/>
</dbReference>
<dbReference type="PROSITE" id="PS50887">
    <property type="entry name" value="GGDEF"/>
    <property type="match status" value="1"/>
</dbReference>
<organism evidence="13 14">
    <name type="scientific">Sutcliffiella rhizosphaerae</name>
    <dbReference type="NCBI Taxonomy" id="2880967"/>
    <lineage>
        <taxon>Bacteria</taxon>
        <taxon>Bacillati</taxon>
        <taxon>Bacillota</taxon>
        <taxon>Bacilli</taxon>
        <taxon>Bacillales</taxon>
        <taxon>Bacillaceae</taxon>
        <taxon>Sutcliffiella</taxon>
    </lineage>
</organism>
<dbReference type="Pfam" id="PF00563">
    <property type="entry name" value="EAL"/>
    <property type="match status" value="1"/>
</dbReference>
<reference evidence="13 14" key="1">
    <citation type="submission" date="2021-10" db="EMBL/GenBank/DDBJ databases">
        <authorList>
            <person name="Criscuolo A."/>
        </authorList>
    </citation>
    <scope>NUCLEOTIDE SEQUENCE [LARGE SCALE GENOMIC DNA]</scope>
    <source>
        <strain evidence="14">CIP 111883</strain>
    </source>
</reference>
<dbReference type="InterPro" id="IPR013655">
    <property type="entry name" value="PAS_fold_3"/>
</dbReference>
<sequence length="795" mass="90497">MNDLIGLPNRYNLEKYIKQKICTKTKEEQFAIAFINLNRFKLVNDSLGYRAGDLLLTQVAFRLKKAISKKDILFRQGGDEFILLLSDVDKEQASSILRNIQYSFAKPFKVDTYDFQCSVSIGISLYPKDGESTEDLLRFANVAMYHAKNMGYTYEYFHTGLLEEKINRLKIEHELINAMDKGELSLLYQPKLNLQTGNIIGLEALLRWNHPEYGAVSPEVFIPIAEEAGLIASIGEWVLYEACRQNAILHSQGLSTIVSVNLSTKQFYQEDLVEVITSALKMNGLDPRFLEIEITESMTVDLSKATAILHKLREMGIQISIDDFGTGFSSLNYIKNFPVNTLKIDQSFIRDLHNNLYDKTIVKTIISMAHHLNLKVVAEGIETEEHLAFLQQNHCDGGQGYFFSKPLPPQEIMQKIEALQQTLGITKSSKEKGMFKKKLQKTLRLQPSIASEKHVLQEKYQLIAEHATDLLSVFDSQGQLIYASPSHDEMLDVHKLDYFQNVHPEDAPLLEENLKNMSQQKAPIQMEYRYLHKQNYWVLIDSLMTPVISKGGYVEQIVAIGREITEKRKAEELLWNTEKLAVVGELAAGIAHEIRNPITSIKGFVQLFQSGVVKEEYFNIIYAEFTSLEEIISELLLIAKPQAIHVKTINVRKLLKEVWKFFYSECELKAIHIDLIMKDEVRFFKGDPNQLKQIMVHLIKNSIEAIQNGGKITIHASYQSSNLVISVKDNGKGISKNRLAKLGEPFYSNKEKGTGLGLMACFRIVKQHNGVMRIESEESIGTTVMFSIPNQEEPN</sequence>
<dbReference type="Gene3D" id="3.30.450.20">
    <property type="entry name" value="PAS domain"/>
    <property type="match status" value="1"/>
</dbReference>
<dbReference type="Gene3D" id="3.30.565.10">
    <property type="entry name" value="Histidine kinase-like ATPase, C-terminal domain"/>
    <property type="match status" value="1"/>
</dbReference>
<dbReference type="SMART" id="SM00387">
    <property type="entry name" value="HATPase_c"/>
    <property type="match status" value="1"/>
</dbReference>
<dbReference type="Pfam" id="PF02518">
    <property type="entry name" value="HATPase_c"/>
    <property type="match status" value="1"/>
</dbReference>
<dbReference type="InterPro" id="IPR001610">
    <property type="entry name" value="PAC"/>
</dbReference>
<dbReference type="CDD" id="cd00082">
    <property type="entry name" value="HisKA"/>
    <property type="match status" value="1"/>
</dbReference>
<keyword evidence="14" id="KW-1185">Reference proteome</keyword>
<dbReference type="SMART" id="SM00267">
    <property type="entry name" value="GGDEF"/>
    <property type="match status" value="1"/>
</dbReference>
<dbReference type="SMART" id="SM00052">
    <property type="entry name" value="EAL"/>
    <property type="match status" value="1"/>
</dbReference>
<keyword evidence="3" id="KW-0597">Phosphoprotein</keyword>
<dbReference type="PROSITE" id="PS50113">
    <property type="entry name" value="PAC"/>
    <property type="match status" value="1"/>
</dbReference>
<dbReference type="Proteomes" id="UP000789833">
    <property type="component" value="Unassembled WGS sequence"/>
</dbReference>
<comment type="caution">
    <text evidence="13">The sequence shown here is derived from an EMBL/GenBank/DDBJ whole genome shotgun (WGS) entry which is preliminary data.</text>
</comment>
<dbReference type="Gene3D" id="3.30.70.270">
    <property type="match status" value="1"/>
</dbReference>
<dbReference type="PANTHER" id="PTHR44757">
    <property type="entry name" value="DIGUANYLATE CYCLASE DGCP"/>
    <property type="match status" value="1"/>
</dbReference>
<dbReference type="CDD" id="cd00075">
    <property type="entry name" value="HATPase"/>
    <property type="match status" value="1"/>
</dbReference>
<dbReference type="InterPro" id="IPR005467">
    <property type="entry name" value="His_kinase_dom"/>
</dbReference>
<dbReference type="SUPFAM" id="SSF47384">
    <property type="entry name" value="Homodimeric domain of signal transducing histidine kinase"/>
    <property type="match status" value="1"/>
</dbReference>
<dbReference type="SUPFAM" id="SSF55785">
    <property type="entry name" value="PYP-like sensor domain (PAS domain)"/>
    <property type="match status" value="1"/>
</dbReference>
<dbReference type="Pfam" id="PF00990">
    <property type="entry name" value="GGDEF"/>
    <property type="match status" value="1"/>
</dbReference>
<accession>A0ABN8AEF6</accession>
<evidence type="ECO:0000256" key="1">
    <source>
        <dbReference type="ARBA" id="ARBA00000085"/>
    </source>
</evidence>
<feature type="domain" description="EAL" evidence="11">
    <location>
        <begin position="168"/>
        <end position="420"/>
    </location>
</feature>
<dbReference type="CDD" id="cd01948">
    <property type="entry name" value="EAL"/>
    <property type="match status" value="1"/>
</dbReference>
<dbReference type="NCBIfam" id="TIGR00229">
    <property type="entry name" value="sensory_box"/>
    <property type="match status" value="1"/>
</dbReference>
<dbReference type="InterPro" id="IPR003594">
    <property type="entry name" value="HATPase_dom"/>
</dbReference>
<feature type="domain" description="PAC" evidence="10">
    <location>
        <begin position="524"/>
        <end position="576"/>
    </location>
</feature>
<dbReference type="RefSeq" id="WP_230501103.1">
    <property type="nucleotide sequence ID" value="NZ_CAKJTJ010000008.1"/>
</dbReference>
<dbReference type="Pfam" id="PF00512">
    <property type="entry name" value="HisKA"/>
    <property type="match status" value="1"/>
</dbReference>
<dbReference type="InterPro" id="IPR001633">
    <property type="entry name" value="EAL_dom"/>
</dbReference>